<dbReference type="PANTHER" id="PTHR11705:SF139">
    <property type="entry name" value="PEPTIDASE M14 CARBOXYPEPTIDASE A DOMAIN-CONTAINING PROTEIN"/>
    <property type="match status" value="1"/>
</dbReference>
<evidence type="ECO:0000256" key="7">
    <source>
        <dbReference type="ARBA" id="ARBA00022723"/>
    </source>
</evidence>
<dbReference type="InterPro" id="IPR036990">
    <property type="entry name" value="M14A-like_propep"/>
</dbReference>
<keyword evidence="6" id="KW-0645">Protease</keyword>
<evidence type="ECO:0000256" key="8">
    <source>
        <dbReference type="ARBA" id="ARBA00022729"/>
    </source>
</evidence>
<evidence type="ECO:0000256" key="13">
    <source>
        <dbReference type="ARBA" id="ARBA00057299"/>
    </source>
</evidence>
<evidence type="ECO:0000259" key="16">
    <source>
        <dbReference type="PROSITE" id="PS52035"/>
    </source>
</evidence>
<dbReference type="GO" id="GO:0004181">
    <property type="term" value="F:metallocarboxypeptidase activity"/>
    <property type="evidence" value="ECO:0007669"/>
    <property type="project" value="InterPro"/>
</dbReference>
<dbReference type="Proteomes" id="UP001154114">
    <property type="component" value="Chromosome 20"/>
</dbReference>
<evidence type="ECO:0000256" key="11">
    <source>
        <dbReference type="ARBA" id="ARBA00023049"/>
    </source>
</evidence>
<keyword evidence="11" id="KW-0482">Metalloprotease</keyword>
<evidence type="ECO:0000256" key="4">
    <source>
        <dbReference type="ARBA" id="ARBA00022525"/>
    </source>
</evidence>
<dbReference type="SMART" id="SM00631">
    <property type="entry name" value="Zn_pept"/>
    <property type="match status" value="2"/>
</dbReference>
<keyword evidence="4" id="KW-0964">Secreted</keyword>
<keyword evidence="10" id="KW-0862">Zinc</keyword>
<dbReference type="GO" id="GO:0008270">
    <property type="term" value="F:zinc ion binding"/>
    <property type="evidence" value="ECO:0007669"/>
    <property type="project" value="InterPro"/>
</dbReference>
<dbReference type="InterPro" id="IPR000834">
    <property type="entry name" value="Peptidase_M14"/>
</dbReference>
<gene>
    <name evidence="17" type="ORF">CINC_LOCUS6349</name>
</gene>
<evidence type="ECO:0000313" key="18">
    <source>
        <dbReference type="Proteomes" id="UP001154114"/>
    </source>
</evidence>
<comment type="function">
    <text evidence="13">Involved in the digestion of the blood meal.</text>
</comment>
<evidence type="ECO:0000256" key="15">
    <source>
        <dbReference type="SAM" id="SignalP"/>
    </source>
</evidence>
<evidence type="ECO:0000256" key="10">
    <source>
        <dbReference type="ARBA" id="ARBA00022833"/>
    </source>
</evidence>
<feature type="domain" description="Peptidase M14" evidence="16">
    <location>
        <begin position="495"/>
        <end position="792"/>
    </location>
</feature>
<dbReference type="Gene3D" id="3.30.70.340">
    <property type="entry name" value="Metallocarboxypeptidase-like"/>
    <property type="match status" value="1"/>
</dbReference>
<sequence>MNAKVLAIIAIFINNIRICQSKKYDNFTLYNTVPTEADHLKFLQNLDKQKYIDMMFWKKPYKLYEDVQFIVNPADKELFLERANHFKLKTEVMLNDVGRNIIISAFEDQEVSKLFRLRSEGFTWQNYHTLEDIYQWLADVATKYPNIVELESIGKSAEGREIYVMCLKKKGTKYKVIVEGGIHGNEWIAIEFVTYLVDQLVNSTKNIKLLELGRKYDWYIIPIVNPDGYVYSQKSDRLWRKNRRAMESGIGVDLNRNFDYNFGKYGTSEDIKDEYYCGPHPFSEPETRTLAEFITQKRHNLRFYFSFHAYGQKVIIPFADRIKHIENYAEMENYGKQAILKMYKMNRVKYSVGTTYDTLGLRISGNSASWVKKTHGVRYVFTFLLRDNGTYGYALPPSQIMPTCEETIGGLTELMIARPRRVKLNLFNSAPKDPGVLMKPVDFVISPEHKEDFIEKANNLGLYVTTIMEDVQVAFDLQTIKTYIRREMDSFDWNNFFRLRDIYQWLQDLAQNYPQEMELTSIGRTYENRDIMAVKILLRGSRARSKVIIEGGIHAREWIAPAFVTYLIHQILHAKTSNDPNLKLVATTYEWYFVPVLNPDGYEFSHVEDRLWRKNRHGGQSGVDLNRNFGHGFGTIGSARLKTSDTYCGEGPFSERESSAMANFVRSRSVRLEYYLAFHSYGQYMIIPYADSMKHVENYDEVFQMCQKAKEKIAQKYNTLYTTGTAYDTVGYMTSGVSGCWVKKEFRVPRGRRSGGVSAHPLLLRVYALHARACIINANARIGVYGAKDARS</sequence>
<proteinExistence type="inferred from homology"/>
<dbReference type="CDD" id="cd03860">
    <property type="entry name" value="M14_CP_A-B_like"/>
    <property type="match status" value="1"/>
</dbReference>
<evidence type="ECO:0000256" key="12">
    <source>
        <dbReference type="ARBA" id="ARBA00023157"/>
    </source>
</evidence>
<keyword evidence="18" id="KW-1185">Reference proteome</keyword>
<dbReference type="AlphaFoldDB" id="A0A9N8L6K0"/>
<evidence type="ECO:0000313" key="17">
    <source>
        <dbReference type="EMBL" id="CAD0204038.1"/>
    </source>
</evidence>
<keyword evidence="12" id="KW-1015">Disulfide bond</keyword>
<comment type="similarity">
    <text evidence="3 14">Belongs to the peptidase M14 family.</text>
</comment>
<dbReference type="Gene3D" id="3.40.630.10">
    <property type="entry name" value="Zn peptidases"/>
    <property type="match status" value="2"/>
</dbReference>
<comment type="cofactor">
    <cofactor evidence="1">
        <name>Zn(2+)</name>
        <dbReference type="ChEBI" id="CHEBI:29105"/>
    </cofactor>
</comment>
<dbReference type="EMBL" id="LR824023">
    <property type="protein sequence ID" value="CAD0204038.1"/>
    <property type="molecule type" value="Genomic_DNA"/>
</dbReference>
<dbReference type="Pfam" id="PF00246">
    <property type="entry name" value="Peptidase_M14"/>
    <property type="match status" value="2"/>
</dbReference>
<dbReference type="FunFam" id="3.40.630.10:FF:000040">
    <property type="entry name" value="zinc carboxypeptidase"/>
    <property type="match status" value="2"/>
</dbReference>
<evidence type="ECO:0000256" key="3">
    <source>
        <dbReference type="ARBA" id="ARBA00005988"/>
    </source>
</evidence>
<evidence type="ECO:0000256" key="5">
    <source>
        <dbReference type="ARBA" id="ARBA00022645"/>
    </source>
</evidence>
<name>A0A9N8L6K0_CHRIL</name>
<reference evidence="17" key="1">
    <citation type="submission" date="2021-12" db="EMBL/GenBank/DDBJ databases">
        <authorList>
            <person name="King R."/>
        </authorList>
    </citation>
    <scope>NUCLEOTIDE SEQUENCE</scope>
</reference>
<protein>
    <recommendedName>
        <fullName evidence="16">Peptidase M14 domain-containing protein</fullName>
    </recommendedName>
</protein>
<dbReference type="PROSITE" id="PS52035">
    <property type="entry name" value="PEPTIDASE_M14"/>
    <property type="match status" value="2"/>
</dbReference>
<dbReference type="PANTHER" id="PTHR11705">
    <property type="entry name" value="PROTEASE FAMILY M14 CARBOXYPEPTIDASE A,B"/>
    <property type="match status" value="1"/>
</dbReference>
<comment type="subcellular location">
    <subcellularLocation>
        <location evidence="2">Secreted</location>
    </subcellularLocation>
</comment>
<feature type="signal peptide" evidence="15">
    <location>
        <begin position="1"/>
        <end position="21"/>
    </location>
</feature>
<dbReference type="GO" id="GO:0006508">
    <property type="term" value="P:proteolysis"/>
    <property type="evidence" value="ECO:0007669"/>
    <property type="project" value="UniProtKB-KW"/>
</dbReference>
<dbReference type="GO" id="GO:0005615">
    <property type="term" value="C:extracellular space"/>
    <property type="evidence" value="ECO:0007669"/>
    <property type="project" value="TreeGrafter"/>
</dbReference>
<organism evidence="17 18">
    <name type="scientific">Chrysodeixis includens</name>
    <name type="common">Soybean looper</name>
    <name type="synonym">Pseudoplusia includens</name>
    <dbReference type="NCBI Taxonomy" id="689277"/>
    <lineage>
        <taxon>Eukaryota</taxon>
        <taxon>Metazoa</taxon>
        <taxon>Ecdysozoa</taxon>
        <taxon>Arthropoda</taxon>
        <taxon>Hexapoda</taxon>
        <taxon>Insecta</taxon>
        <taxon>Pterygota</taxon>
        <taxon>Neoptera</taxon>
        <taxon>Endopterygota</taxon>
        <taxon>Lepidoptera</taxon>
        <taxon>Glossata</taxon>
        <taxon>Ditrysia</taxon>
        <taxon>Noctuoidea</taxon>
        <taxon>Noctuidae</taxon>
        <taxon>Plusiinae</taxon>
        <taxon>Chrysodeixis</taxon>
    </lineage>
</organism>
<dbReference type="OrthoDB" id="3626597at2759"/>
<comment type="caution">
    <text evidence="14">Lacks conserved residue(s) required for the propagation of feature annotation.</text>
</comment>
<dbReference type="PRINTS" id="PR00765">
    <property type="entry name" value="CRBOXYPTASEA"/>
</dbReference>
<feature type="domain" description="Peptidase M14" evidence="16">
    <location>
        <begin position="126"/>
        <end position="418"/>
    </location>
</feature>
<dbReference type="Pfam" id="PF02244">
    <property type="entry name" value="Propep_M14"/>
    <property type="match status" value="1"/>
</dbReference>
<evidence type="ECO:0000256" key="9">
    <source>
        <dbReference type="ARBA" id="ARBA00022801"/>
    </source>
</evidence>
<evidence type="ECO:0000256" key="1">
    <source>
        <dbReference type="ARBA" id="ARBA00001947"/>
    </source>
</evidence>
<keyword evidence="7" id="KW-0479">Metal-binding</keyword>
<evidence type="ECO:0000256" key="2">
    <source>
        <dbReference type="ARBA" id="ARBA00004613"/>
    </source>
</evidence>
<keyword evidence="5" id="KW-0121">Carboxypeptidase</keyword>
<keyword evidence="9" id="KW-0378">Hydrolase</keyword>
<evidence type="ECO:0000256" key="14">
    <source>
        <dbReference type="PROSITE-ProRule" id="PRU01379"/>
    </source>
</evidence>
<accession>A0A9N8L6K0</accession>
<keyword evidence="8 15" id="KW-0732">Signal</keyword>
<dbReference type="SUPFAM" id="SSF53187">
    <property type="entry name" value="Zn-dependent exopeptidases"/>
    <property type="match status" value="2"/>
</dbReference>
<dbReference type="SUPFAM" id="SSF54897">
    <property type="entry name" value="Protease propeptides/inhibitors"/>
    <property type="match status" value="1"/>
</dbReference>
<dbReference type="InterPro" id="IPR003146">
    <property type="entry name" value="M14A_act_pep"/>
</dbReference>
<evidence type="ECO:0000256" key="6">
    <source>
        <dbReference type="ARBA" id="ARBA00022670"/>
    </source>
</evidence>
<feature type="chain" id="PRO_5040135980" description="Peptidase M14 domain-containing protein" evidence="15">
    <location>
        <begin position="22"/>
        <end position="792"/>
    </location>
</feature>